<accession>A0A8S5P1S1</accession>
<evidence type="ECO:0000313" key="1">
    <source>
        <dbReference type="EMBL" id="DAE00411.1"/>
    </source>
</evidence>
<protein>
    <submittedName>
        <fullName evidence="1">Uncharacterized protein</fullName>
    </submittedName>
</protein>
<sequence length="39" mass="4439">MPVCYGCQERLPTMKWIEVISIAKLVLVGRNTNPISYQS</sequence>
<reference evidence="1" key="1">
    <citation type="journal article" date="2021" name="Proc. Natl. Acad. Sci. U.S.A.">
        <title>A Catalog of Tens of Thousands of Viruses from Human Metagenomes Reveals Hidden Associations with Chronic Diseases.</title>
        <authorList>
            <person name="Tisza M.J."/>
            <person name="Buck C.B."/>
        </authorList>
    </citation>
    <scope>NUCLEOTIDE SEQUENCE</scope>
    <source>
        <strain evidence="1">CtLnO19</strain>
    </source>
</reference>
<proteinExistence type="predicted"/>
<dbReference type="EMBL" id="BK015301">
    <property type="protein sequence ID" value="DAE00411.1"/>
    <property type="molecule type" value="Genomic_DNA"/>
</dbReference>
<organism evidence="1">
    <name type="scientific">Myoviridae sp. ctLnO19</name>
    <dbReference type="NCBI Taxonomy" id="2825085"/>
    <lineage>
        <taxon>Viruses</taxon>
        <taxon>Duplodnaviria</taxon>
        <taxon>Heunggongvirae</taxon>
        <taxon>Uroviricota</taxon>
        <taxon>Caudoviricetes</taxon>
    </lineage>
</organism>
<name>A0A8S5P1S1_9CAUD</name>